<dbReference type="RefSeq" id="WP_078756296.1">
    <property type="nucleotide sequence ID" value="NZ_FUWO01000015.1"/>
</dbReference>
<gene>
    <name evidence="2" type="ORF">SAMN02746011_01585</name>
</gene>
<dbReference type="NCBIfam" id="NF005570">
    <property type="entry name" value="PRK07247.1"/>
    <property type="match status" value="1"/>
</dbReference>
<dbReference type="InterPro" id="IPR036397">
    <property type="entry name" value="RNaseH_sf"/>
</dbReference>
<evidence type="ECO:0000313" key="2">
    <source>
        <dbReference type="EMBL" id="SJZ71986.1"/>
    </source>
</evidence>
<dbReference type="OrthoDB" id="9804290at2"/>
<name>A0A1T4MYR1_9LACT</name>
<evidence type="ECO:0000313" key="3">
    <source>
        <dbReference type="Proteomes" id="UP000189941"/>
    </source>
</evidence>
<sequence>MEEFKDYVSFDLEFNEVEGIQHLLQVSAIKYVNHQEIERFDTYVHTTVHIRSFITGLTGITQDKIKNAPPLVEVLRDFKAFVGDFPLMGYNGRKSDIPVLQSHGLDLEAQYQIDVYEIAQAMKTTYLSGSKGLSLKAVAEYIGLKGQAHNSLEDAKMTAEVYQGLLELKANESYLDQQEVVTNNPFAGLGLAGLFGEDE</sequence>
<dbReference type="EMBL" id="FUWO01000015">
    <property type="protein sequence ID" value="SJZ71986.1"/>
    <property type="molecule type" value="Genomic_DNA"/>
</dbReference>
<dbReference type="GO" id="GO:0045004">
    <property type="term" value="P:DNA replication proofreading"/>
    <property type="evidence" value="ECO:0007669"/>
    <property type="project" value="TreeGrafter"/>
</dbReference>
<dbReference type="SUPFAM" id="SSF53098">
    <property type="entry name" value="Ribonuclease H-like"/>
    <property type="match status" value="1"/>
</dbReference>
<accession>A0A1T4MYR1</accession>
<protein>
    <submittedName>
        <fullName evidence="2">DNA polymerase-3 subunit epsilon</fullName>
    </submittedName>
</protein>
<dbReference type="InterPro" id="IPR012337">
    <property type="entry name" value="RNaseH-like_sf"/>
</dbReference>
<dbReference type="Proteomes" id="UP000189941">
    <property type="component" value="Unassembled WGS sequence"/>
</dbReference>
<dbReference type="GO" id="GO:0003676">
    <property type="term" value="F:nucleic acid binding"/>
    <property type="evidence" value="ECO:0007669"/>
    <property type="project" value="InterPro"/>
</dbReference>
<dbReference type="CDD" id="cd06127">
    <property type="entry name" value="DEDDh"/>
    <property type="match status" value="1"/>
</dbReference>
<dbReference type="AlphaFoldDB" id="A0A1T4MYR1"/>
<dbReference type="SMART" id="SM00479">
    <property type="entry name" value="EXOIII"/>
    <property type="match status" value="1"/>
</dbReference>
<dbReference type="GO" id="GO:0005829">
    <property type="term" value="C:cytosol"/>
    <property type="evidence" value="ECO:0007669"/>
    <property type="project" value="TreeGrafter"/>
</dbReference>
<keyword evidence="3" id="KW-1185">Reference proteome</keyword>
<evidence type="ECO:0000259" key="1">
    <source>
        <dbReference type="SMART" id="SM00479"/>
    </source>
</evidence>
<dbReference type="PANTHER" id="PTHR30231:SF41">
    <property type="entry name" value="DNA POLYMERASE III SUBUNIT EPSILON"/>
    <property type="match status" value="1"/>
</dbReference>
<feature type="domain" description="Exonuclease" evidence="1">
    <location>
        <begin position="6"/>
        <end position="171"/>
    </location>
</feature>
<proteinExistence type="predicted"/>
<dbReference type="GO" id="GO:0008408">
    <property type="term" value="F:3'-5' exonuclease activity"/>
    <property type="evidence" value="ECO:0007669"/>
    <property type="project" value="TreeGrafter"/>
</dbReference>
<dbReference type="InterPro" id="IPR013520">
    <property type="entry name" value="Ribonucl_H"/>
</dbReference>
<reference evidence="3" key="1">
    <citation type="submission" date="2017-02" db="EMBL/GenBank/DDBJ databases">
        <authorList>
            <person name="Varghese N."/>
            <person name="Submissions S."/>
        </authorList>
    </citation>
    <scope>NUCLEOTIDE SEQUENCE [LARGE SCALE GENOMIC DNA]</scope>
    <source>
        <strain evidence="3">DSM 15739</strain>
    </source>
</reference>
<dbReference type="Gene3D" id="3.30.420.10">
    <property type="entry name" value="Ribonuclease H-like superfamily/Ribonuclease H"/>
    <property type="match status" value="1"/>
</dbReference>
<organism evidence="2 3">
    <name type="scientific">Globicatella sulfidifaciens DSM 15739</name>
    <dbReference type="NCBI Taxonomy" id="1121925"/>
    <lineage>
        <taxon>Bacteria</taxon>
        <taxon>Bacillati</taxon>
        <taxon>Bacillota</taxon>
        <taxon>Bacilli</taxon>
        <taxon>Lactobacillales</taxon>
        <taxon>Aerococcaceae</taxon>
        <taxon>Globicatella</taxon>
    </lineage>
</organism>
<dbReference type="PANTHER" id="PTHR30231">
    <property type="entry name" value="DNA POLYMERASE III SUBUNIT EPSILON"/>
    <property type="match status" value="1"/>
</dbReference>
<dbReference type="STRING" id="1121925.SAMN02746011_01585"/>
<dbReference type="Pfam" id="PF00929">
    <property type="entry name" value="RNase_T"/>
    <property type="match status" value="1"/>
</dbReference>